<organism evidence="2 3">
    <name type="scientific">Antiquaquibacter oligotrophicus</name>
    <dbReference type="NCBI Taxonomy" id="2880260"/>
    <lineage>
        <taxon>Bacteria</taxon>
        <taxon>Bacillati</taxon>
        <taxon>Actinomycetota</taxon>
        <taxon>Actinomycetes</taxon>
        <taxon>Micrococcales</taxon>
        <taxon>Microbacteriaceae</taxon>
        <taxon>Antiquaquibacter</taxon>
    </lineage>
</organism>
<feature type="transmembrane region" description="Helical" evidence="1">
    <location>
        <begin position="139"/>
        <end position="160"/>
    </location>
</feature>
<feature type="transmembrane region" description="Helical" evidence="1">
    <location>
        <begin position="12"/>
        <end position="33"/>
    </location>
</feature>
<dbReference type="Proteomes" id="UP001160142">
    <property type="component" value="Unassembled WGS sequence"/>
</dbReference>
<keyword evidence="1" id="KW-0472">Membrane</keyword>
<feature type="transmembrane region" description="Helical" evidence="1">
    <location>
        <begin position="279"/>
        <end position="307"/>
    </location>
</feature>
<protein>
    <submittedName>
        <fullName evidence="2">Uncharacterized protein</fullName>
    </submittedName>
</protein>
<evidence type="ECO:0000313" key="3">
    <source>
        <dbReference type="Proteomes" id="UP001160142"/>
    </source>
</evidence>
<name>A0ABT6KJF4_9MICO</name>
<feature type="transmembrane region" description="Helical" evidence="1">
    <location>
        <begin position="234"/>
        <end position="259"/>
    </location>
</feature>
<keyword evidence="3" id="KW-1185">Reference proteome</keyword>
<keyword evidence="1" id="KW-0812">Transmembrane</keyword>
<dbReference type="EMBL" id="JARXVQ010000001">
    <property type="protein sequence ID" value="MDH6180031.1"/>
    <property type="molecule type" value="Genomic_DNA"/>
</dbReference>
<feature type="transmembrane region" description="Helical" evidence="1">
    <location>
        <begin position="54"/>
        <end position="77"/>
    </location>
</feature>
<evidence type="ECO:0000256" key="1">
    <source>
        <dbReference type="SAM" id="Phobius"/>
    </source>
</evidence>
<comment type="caution">
    <text evidence="2">The sequence shown here is derived from an EMBL/GenBank/DDBJ whole genome shotgun (WGS) entry which is preliminary data.</text>
</comment>
<reference evidence="2 3" key="1">
    <citation type="submission" date="2023-04" db="EMBL/GenBank/DDBJ databases">
        <title>Genome Encyclopedia of Bacteria and Archaea VI: Functional Genomics of Type Strains.</title>
        <authorList>
            <person name="Whitman W."/>
        </authorList>
    </citation>
    <scope>NUCLEOTIDE SEQUENCE [LARGE SCALE GENOMIC DNA]</scope>
    <source>
        <strain evidence="2 3">SG_E_30_P1</strain>
    </source>
</reference>
<evidence type="ECO:0000313" key="2">
    <source>
        <dbReference type="EMBL" id="MDH6180031.1"/>
    </source>
</evidence>
<sequence>MPDLLSDPNAIISALFSLPLFSFVIATIVTVVITRVRRSDRSLMPLTYSRELKMLGAVAVAVVVIFAIENIVRGYLLCLVGMCLVDVVDWWRYPLPLLAAALGLGVVLVSIMTTGTRTPEEPMLPTSRRTWATFGPRRGLVVAGVTLVGLAATTVAAGLASSSDENGRFIYLELVAPNTTLEPVRPWFYGWSYGVPVLVSVALLGLVTLGLLSRNAARPYLRADTVASEQGARTTVAAAAVHVATAAALLALAGALRFIARAGNLSSVAVGNSEPYEIVWRYAALASAAGWVAPLLEVAGFTLLLFVGVRSARAVARPERVAEAASP</sequence>
<proteinExistence type="predicted"/>
<accession>A0ABT6KJF4</accession>
<feature type="transmembrane region" description="Helical" evidence="1">
    <location>
        <begin position="191"/>
        <end position="213"/>
    </location>
</feature>
<keyword evidence="1" id="KW-1133">Transmembrane helix</keyword>
<gene>
    <name evidence="2" type="ORF">M2152_000213</name>
</gene>
<feature type="transmembrane region" description="Helical" evidence="1">
    <location>
        <begin position="97"/>
        <end position="118"/>
    </location>
</feature>